<proteinExistence type="predicted"/>
<dbReference type="EMBL" id="LTDL01000042">
    <property type="protein sequence ID" value="OAG29031.1"/>
    <property type="molecule type" value="Genomic_DNA"/>
</dbReference>
<comment type="caution">
    <text evidence="2">The sequence shown here is derived from an EMBL/GenBank/DDBJ whole genome shotgun (WGS) entry which is preliminary data.</text>
</comment>
<dbReference type="Proteomes" id="UP000185944">
    <property type="component" value="Unassembled WGS sequence"/>
</dbReference>
<dbReference type="RefSeq" id="XP_067543776.1">
    <property type="nucleotide sequence ID" value="XM_067688588.1"/>
</dbReference>
<organism evidence="2 3">
    <name type="scientific">Nematocida displodere</name>
    <dbReference type="NCBI Taxonomy" id="1805483"/>
    <lineage>
        <taxon>Eukaryota</taxon>
        <taxon>Fungi</taxon>
        <taxon>Fungi incertae sedis</taxon>
        <taxon>Microsporidia</taxon>
        <taxon>Nematocida</taxon>
    </lineage>
</organism>
<keyword evidence="3" id="KW-1185">Reference proteome</keyword>
<protein>
    <submittedName>
        <fullName evidence="2">Uncharacterized protein</fullName>
    </submittedName>
</protein>
<evidence type="ECO:0000313" key="3">
    <source>
        <dbReference type="Proteomes" id="UP000185944"/>
    </source>
</evidence>
<keyword evidence="1" id="KW-1133">Transmembrane helix</keyword>
<keyword evidence="1" id="KW-0472">Membrane</keyword>
<dbReference type="AlphaFoldDB" id="A0A177EBZ6"/>
<gene>
    <name evidence="2" type="ORF">NEDG_01170</name>
</gene>
<name>A0A177EBZ6_9MICR</name>
<dbReference type="GeneID" id="93647520"/>
<sequence length="85" mass="10022">MEEYAIVKRFCGLLTEEERDAFFSLLVDYRNKVERLSMLVRRSEEYKLALQLSLSKVQRHYDAVWYWSIISLSFGVVLGLGLTQL</sequence>
<accession>A0A177EBZ6</accession>
<keyword evidence="1" id="KW-0812">Transmembrane</keyword>
<evidence type="ECO:0000313" key="2">
    <source>
        <dbReference type="EMBL" id="OAG29031.1"/>
    </source>
</evidence>
<evidence type="ECO:0000256" key="1">
    <source>
        <dbReference type="SAM" id="Phobius"/>
    </source>
</evidence>
<dbReference type="VEuPathDB" id="MicrosporidiaDB:NEDG_01170"/>
<reference evidence="2 3" key="1">
    <citation type="submission" date="2016-02" db="EMBL/GenBank/DDBJ databases">
        <title>Discovery of a natural microsporidian pathogen with a broad tissue tropism in Caenorhabditis elegans.</title>
        <authorList>
            <person name="Luallen R.J."/>
            <person name="Reinke A.W."/>
            <person name="Tong L."/>
            <person name="Botts M.R."/>
            <person name="Felix M.-A."/>
            <person name="Troemel E.R."/>
        </authorList>
    </citation>
    <scope>NUCLEOTIDE SEQUENCE [LARGE SCALE GENOMIC DNA]</scope>
    <source>
        <strain evidence="2 3">JUm2807</strain>
    </source>
</reference>
<feature type="transmembrane region" description="Helical" evidence="1">
    <location>
        <begin position="64"/>
        <end position="83"/>
    </location>
</feature>
<dbReference type="OrthoDB" id="10480638at2759"/>